<name>A0A1I2Z7J7_9FIRM</name>
<sequence>MKIFKDRRGSVSILTLFIIPVIIAVGAMVADIGNFFCVKISAKHMLNLAVRAAAGQIDIEELSNENIVIDESAASQKFYEALEKNLRLDSNLHPLTGSIIDGPVSVAYLKIINNDELPYTYSYGSFTETITQPSVTAIIEFPVKYGMLGQVTGTGTQCTMTVHVTAGPQLIRQEIGEF</sequence>
<proteinExistence type="predicted"/>
<evidence type="ECO:0000313" key="3">
    <source>
        <dbReference type="Proteomes" id="UP000199337"/>
    </source>
</evidence>
<reference evidence="3" key="1">
    <citation type="submission" date="2016-10" db="EMBL/GenBank/DDBJ databases">
        <authorList>
            <person name="Varghese N."/>
            <person name="Submissions S."/>
        </authorList>
    </citation>
    <scope>NUCLEOTIDE SEQUENCE [LARGE SCALE GENOMIC DNA]</scope>
    <source>
        <strain evidence="3">DSM 17038</strain>
    </source>
</reference>
<keyword evidence="1" id="KW-1133">Transmembrane helix</keyword>
<feature type="transmembrane region" description="Helical" evidence="1">
    <location>
        <begin position="12"/>
        <end position="36"/>
    </location>
</feature>
<evidence type="ECO:0000256" key="1">
    <source>
        <dbReference type="SAM" id="Phobius"/>
    </source>
</evidence>
<gene>
    <name evidence="2" type="ORF">SAMN05660649_04800</name>
</gene>
<organism evidence="2 3">
    <name type="scientific">Desulfotruncus arcticus DSM 17038</name>
    <dbReference type="NCBI Taxonomy" id="1121424"/>
    <lineage>
        <taxon>Bacteria</taxon>
        <taxon>Bacillati</taxon>
        <taxon>Bacillota</taxon>
        <taxon>Clostridia</taxon>
        <taxon>Eubacteriales</taxon>
        <taxon>Desulfallaceae</taxon>
        <taxon>Desulfotruncus</taxon>
    </lineage>
</organism>
<keyword evidence="1" id="KW-0472">Membrane</keyword>
<evidence type="ECO:0000313" key="2">
    <source>
        <dbReference type="EMBL" id="SFH33832.1"/>
    </source>
</evidence>
<keyword evidence="1" id="KW-0812">Transmembrane</keyword>
<dbReference type="OrthoDB" id="1806507at2"/>
<dbReference type="Proteomes" id="UP000199337">
    <property type="component" value="Unassembled WGS sequence"/>
</dbReference>
<dbReference type="RefSeq" id="WP_092475386.1">
    <property type="nucleotide sequence ID" value="NZ_FOOX01000025.1"/>
</dbReference>
<dbReference type="EMBL" id="FOOX01000025">
    <property type="protein sequence ID" value="SFH33832.1"/>
    <property type="molecule type" value="Genomic_DNA"/>
</dbReference>
<protein>
    <submittedName>
        <fullName evidence="2">Putative Flp pilus-assembly TadE/G-like</fullName>
    </submittedName>
</protein>
<keyword evidence="3" id="KW-1185">Reference proteome</keyword>
<accession>A0A1I2Z7J7</accession>
<dbReference type="STRING" id="341036.SAMN05660649_04800"/>
<dbReference type="AlphaFoldDB" id="A0A1I2Z7J7"/>